<keyword evidence="3" id="KW-1185">Reference proteome</keyword>
<dbReference type="InterPro" id="IPR029068">
    <property type="entry name" value="Glyas_Bleomycin-R_OHBP_Dase"/>
</dbReference>
<gene>
    <name evidence="2" type="ORF">CLOSTMETH_01257</name>
</gene>
<protein>
    <submittedName>
        <fullName evidence="2">Glyoxalase family protein</fullName>
    </submittedName>
</protein>
<dbReference type="eggNOG" id="COG0346">
    <property type="taxonomic scope" value="Bacteria"/>
</dbReference>
<dbReference type="SUPFAM" id="SSF54593">
    <property type="entry name" value="Glyoxalase/Bleomycin resistance protein/Dihydroxybiphenyl dioxygenase"/>
    <property type="match status" value="1"/>
</dbReference>
<dbReference type="InterPro" id="IPR037523">
    <property type="entry name" value="VOC_core"/>
</dbReference>
<evidence type="ECO:0000313" key="2">
    <source>
        <dbReference type="EMBL" id="EEG31157.1"/>
    </source>
</evidence>
<organism evidence="2 3">
    <name type="scientific">[Clostridium] methylpentosum DSM 5476</name>
    <dbReference type="NCBI Taxonomy" id="537013"/>
    <lineage>
        <taxon>Bacteria</taxon>
        <taxon>Bacillati</taxon>
        <taxon>Bacillota</taxon>
        <taxon>Clostridia</taxon>
        <taxon>Eubacteriales</taxon>
        <taxon>Oscillospiraceae</taxon>
        <taxon>Oscillospiraceae incertae sedis</taxon>
    </lineage>
</organism>
<dbReference type="InterPro" id="IPR024227">
    <property type="entry name" value="DUF3795"/>
</dbReference>
<dbReference type="HOGENOM" id="CLU_105776_0_0_9"/>
<dbReference type="InterPro" id="IPR025870">
    <property type="entry name" value="Glyoxalase-like_dom"/>
</dbReference>
<dbReference type="EMBL" id="ACEC01000043">
    <property type="protein sequence ID" value="EEG31157.1"/>
    <property type="molecule type" value="Genomic_DNA"/>
</dbReference>
<dbReference type="STRING" id="537013.CLOSTMETH_01257"/>
<reference evidence="2 3" key="2">
    <citation type="submission" date="2009-02" db="EMBL/GenBank/DDBJ databases">
        <title>Draft genome sequence of Clostridium methylpentosum (DSM 5476).</title>
        <authorList>
            <person name="Sudarsanam P."/>
            <person name="Ley R."/>
            <person name="Guruge J."/>
            <person name="Turnbaugh P.J."/>
            <person name="Mahowald M."/>
            <person name="Liep D."/>
            <person name="Gordon J."/>
        </authorList>
    </citation>
    <scope>NUCLEOTIDE SEQUENCE [LARGE SCALE GENOMIC DNA]</scope>
    <source>
        <strain evidence="2 3">DSM 5476</strain>
    </source>
</reference>
<dbReference type="AlphaFoldDB" id="C0EBN9"/>
<accession>C0EBN9</accession>
<feature type="domain" description="VOC" evidence="1">
    <location>
        <begin position="72"/>
        <end position="193"/>
    </location>
</feature>
<reference evidence="2 3" key="1">
    <citation type="submission" date="2009-01" db="EMBL/GenBank/DDBJ databases">
        <authorList>
            <person name="Fulton L."/>
            <person name="Clifton S."/>
            <person name="Fulton B."/>
            <person name="Xu J."/>
            <person name="Minx P."/>
            <person name="Pepin K.H."/>
            <person name="Johnson M."/>
            <person name="Bhonagiri V."/>
            <person name="Nash W.E."/>
            <person name="Mardis E.R."/>
            <person name="Wilson R.K."/>
        </authorList>
    </citation>
    <scope>NUCLEOTIDE SEQUENCE [LARGE SCALE GENOMIC DNA]</scope>
    <source>
        <strain evidence="2 3">DSM 5476</strain>
    </source>
</reference>
<dbReference type="Gene3D" id="3.10.180.10">
    <property type="entry name" value="2,3-Dihydroxybiphenyl 1,2-Dioxygenase, domain 1"/>
    <property type="match status" value="1"/>
</dbReference>
<sequence>MGCKGCTKIDKPFWGEVCPVKSCCEGHGLEHCGQCREFPCGLLNQFAYDEQQGDEGKRIRRCNEWAKQEGTHMKFMGPLLAVKDVAVSRRFYEEVLGQKVGMDFGENVSFVSGFSIQLKPHYANMIHLDDEKVVLGSNSTELYFEEDDIEGIAARLTADPSVELLHGMEEAPWMQRSIRLYDPDRYIIEIGESMEAVLRRCAKEGMSAEEIAQRTGYPLLYVQQITKG</sequence>
<evidence type="ECO:0000313" key="3">
    <source>
        <dbReference type="Proteomes" id="UP000003340"/>
    </source>
</evidence>
<proteinExistence type="predicted"/>
<dbReference type="Pfam" id="PF12681">
    <property type="entry name" value="Glyoxalase_2"/>
    <property type="match status" value="1"/>
</dbReference>
<dbReference type="Pfam" id="PF12675">
    <property type="entry name" value="DUF3795"/>
    <property type="match status" value="1"/>
</dbReference>
<evidence type="ECO:0000259" key="1">
    <source>
        <dbReference type="PROSITE" id="PS51819"/>
    </source>
</evidence>
<dbReference type="PROSITE" id="PS51819">
    <property type="entry name" value="VOC"/>
    <property type="match status" value="1"/>
</dbReference>
<dbReference type="Proteomes" id="UP000003340">
    <property type="component" value="Unassembled WGS sequence"/>
</dbReference>
<comment type="caution">
    <text evidence="2">The sequence shown here is derived from an EMBL/GenBank/DDBJ whole genome shotgun (WGS) entry which is preliminary data.</text>
</comment>
<name>C0EBN9_9FIRM</name>